<dbReference type="EMBL" id="QMQY01000008">
    <property type="protein sequence ID" value="RLE51309.1"/>
    <property type="molecule type" value="Genomic_DNA"/>
</dbReference>
<dbReference type="Pfam" id="PF01022">
    <property type="entry name" value="HTH_5"/>
    <property type="match status" value="1"/>
</dbReference>
<dbReference type="GO" id="GO:0003700">
    <property type="term" value="F:DNA-binding transcription factor activity"/>
    <property type="evidence" value="ECO:0007669"/>
    <property type="project" value="InterPro"/>
</dbReference>
<dbReference type="InterPro" id="IPR001845">
    <property type="entry name" value="HTH_ArsR_DNA-bd_dom"/>
</dbReference>
<dbReference type="GO" id="GO:0003677">
    <property type="term" value="F:DNA binding"/>
    <property type="evidence" value="ECO:0007669"/>
    <property type="project" value="UniProtKB-KW"/>
</dbReference>
<keyword evidence="2" id="KW-0238">DNA-binding</keyword>
<proteinExistence type="predicted"/>
<dbReference type="PANTHER" id="PTHR43132:SF2">
    <property type="entry name" value="ARSENICAL RESISTANCE OPERON REPRESSOR ARSR-RELATED"/>
    <property type="match status" value="1"/>
</dbReference>
<sequence length="92" mass="10685">MSKIIVEEIFSSKGRVKILRILASIGELNISEIARRANLSYASVQQHLEKLKECNLVIEKRFGRIRIFKFNYDNPIAPAIINLFRSFESEMQ</sequence>
<dbReference type="Proteomes" id="UP000281962">
    <property type="component" value="Unassembled WGS sequence"/>
</dbReference>
<dbReference type="AlphaFoldDB" id="A0A497EW19"/>
<keyword evidence="3" id="KW-0804">Transcription</keyword>
<evidence type="ECO:0000313" key="5">
    <source>
        <dbReference type="EMBL" id="RLE51309.1"/>
    </source>
</evidence>
<comment type="caution">
    <text evidence="5">The sequence shown here is derived from an EMBL/GenBank/DDBJ whole genome shotgun (WGS) entry which is preliminary data.</text>
</comment>
<reference evidence="5 6" key="1">
    <citation type="submission" date="2018-06" db="EMBL/GenBank/DDBJ databases">
        <title>Extensive metabolic versatility and redundancy in microbially diverse, dynamic hydrothermal sediments.</title>
        <authorList>
            <person name="Dombrowski N."/>
            <person name="Teske A."/>
            <person name="Baker B.J."/>
        </authorList>
    </citation>
    <scope>NUCLEOTIDE SEQUENCE [LARGE SCALE GENOMIC DNA]</scope>
    <source>
        <strain evidence="5">B30_G17</strain>
    </source>
</reference>
<dbReference type="PANTHER" id="PTHR43132">
    <property type="entry name" value="ARSENICAL RESISTANCE OPERON REPRESSOR ARSR-RELATED"/>
    <property type="match status" value="1"/>
</dbReference>
<dbReference type="Gene3D" id="1.10.10.10">
    <property type="entry name" value="Winged helix-like DNA-binding domain superfamily/Winged helix DNA-binding domain"/>
    <property type="match status" value="1"/>
</dbReference>
<organism evidence="5 6">
    <name type="scientific">Thermoproteota archaeon</name>
    <dbReference type="NCBI Taxonomy" id="2056631"/>
    <lineage>
        <taxon>Archaea</taxon>
        <taxon>Thermoproteota</taxon>
    </lineage>
</organism>
<dbReference type="InterPro" id="IPR011991">
    <property type="entry name" value="ArsR-like_HTH"/>
</dbReference>
<dbReference type="SUPFAM" id="SSF46785">
    <property type="entry name" value="Winged helix' DNA-binding domain"/>
    <property type="match status" value="1"/>
</dbReference>
<dbReference type="CDD" id="cd00090">
    <property type="entry name" value="HTH_ARSR"/>
    <property type="match status" value="1"/>
</dbReference>
<protein>
    <submittedName>
        <fullName evidence="5">ArsR family transcriptional regulator</fullName>
    </submittedName>
</protein>
<feature type="domain" description="HTH arsR-type" evidence="4">
    <location>
        <begin position="1"/>
        <end position="92"/>
    </location>
</feature>
<evidence type="ECO:0000256" key="3">
    <source>
        <dbReference type="ARBA" id="ARBA00023163"/>
    </source>
</evidence>
<dbReference type="InterPro" id="IPR036390">
    <property type="entry name" value="WH_DNA-bd_sf"/>
</dbReference>
<evidence type="ECO:0000313" key="6">
    <source>
        <dbReference type="Proteomes" id="UP000281962"/>
    </source>
</evidence>
<dbReference type="InterPro" id="IPR036388">
    <property type="entry name" value="WH-like_DNA-bd_sf"/>
</dbReference>
<name>A0A497EW19_9CREN</name>
<gene>
    <name evidence="5" type="ORF">DRJ21_00445</name>
</gene>
<evidence type="ECO:0000259" key="4">
    <source>
        <dbReference type="PROSITE" id="PS50987"/>
    </source>
</evidence>
<evidence type="ECO:0000256" key="1">
    <source>
        <dbReference type="ARBA" id="ARBA00023015"/>
    </source>
</evidence>
<evidence type="ECO:0000256" key="2">
    <source>
        <dbReference type="ARBA" id="ARBA00023125"/>
    </source>
</evidence>
<dbReference type="InterPro" id="IPR051011">
    <property type="entry name" value="Metal_resp_trans_reg"/>
</dbReference>
<dbReference type="PROSITE" id="PS50987">
    <property type="entry name" value="HTH_ARSR_2"/>
    <property type="match status" value="1"/>
</dbReference>
<dbReference type="SMART" id="SM00418">
    <property type="entry name" value="HTH_ARSR"/>
    <property type="match status" value="1"/>
</dbReference>
<accession>A0A497EW19</accession>
<keyword evidence="1" id="KW-0805">Transcription regulation</keyword>